<name>A0A9J6GZX6_HAELO</name>
<evidence type="ECO:0000313" key="9">
    <source>
        <dbReference type="EMBL" id="KAH9379975.1"/>
    </source>
</evidence>
<dbReference type="Proteomes" id="UP000821853">
    <property type="component" value="Chromosome 8"/>
</dbReference>
<dbReference type="OMA" id="HTTEMRT"/>
<evidence type="ECO:0000256" key="2">
    <source>
        <dbReference type="ARBA" id="ARBA00010617"/>
    </source>
</evidence>
<keyword evidence="6 8" id="KW-0408">Iron</keyword>
<evidence type="ECO:0000256" key="8">
    <source>
        <dbReference type="RuleBase" id="RU000461"/>
    </source>
</evidence>
<evidence type="ECO:0008006" key="11">
    <source>
        <dbReference type="Google" id="ProtNLM"/>
    </source>
</evidence>
<dbReference type="OrthoDB" id="3945418at2759"/>
<evidence type="ECO:0000256" key="5">
    <source>
        <dbReference type="ARBA" id="ARBA00023002"/>
    </source>
</evidence>
<comment type="cofactor">
    <cofactor evidence="1">
        <name>heme</name>
        <dbReference type="ChEBI" id="CHEBI:30413"/>
    </cofactor>
</comment>
<protein>
    <recommendedName>
        <fullName evidence="11">Cytochrome P450</fullName>
    </recommendedName>
</protein>
<dbReference type="InterPro" id="IPR001128">
    <property type="entry name" value="Cyt_P450"/>
</dbReference>
<accession>A0A9J6GZX6</accession>
<dbReference type="GO" id="GO:0005506">
    <property type="term" value="F:iron ion binding"/>
    <property type="evidence" value="ECO:0007669"/>
    <property type="project" value="InterPro"/>
</dbReference>
<dbReference type="VEuPathDB" id="VectorBase:HLOH_044153"/>
<organism evidence="9 10">
    <name type="scientific">Haemaphysalis longicornis</name>
    <name type="common">Bush tick</name>
    <dbReference type="NCBI Taxonomy" id="44386"/>
    <lineage>
        <taxon>Eukaryota</taxon>
        <taxon>Metazoa</taxon>
        <taxon>Ecdysozoa</taxon>
        <taxon>Arthropoda</taxon>
        <taxon>Chelicerata</taxon>
        <taxon>Arachnida</taxon>
        <taxon>Acari</taxon>
        <taxon>Parasitiformes</taxon>
        <taxon>Ixodida</taxon>
        <taxon>Ixodoidea</taxon>
        <taxon>Ixodidae</taxon>
        <taxon>Haemaphysalinae</taxon>
        <taxon>Haemaphysalis</taxon>
    </lineage>
</organism>
<dbReference type="Gene3D" id="1.10.630.10">
    <property type="entry name" value="Cytochrome P450"/>
    <property type="match status" value="2"/>
</dbReference>
<evidence type="ECO:0000256" key="1">
    <source>
        <dbReference type="ARBA" id="ARBA00001971"/>
    </source>
</evidence>
<dbReference type="SUPFAM" id="SSF48264">
    <property type="entry name" value="Cytochrome P450"/>
    <property type="match status" value="1"/>
</dbReference>
<comment type="caution">
    <text evidence="9">The sequence shown here is derived from an EMBL/GenBank/DDBJ whole genome shotgun (WGS) entry which is preliminary data.</text>
</comment>
<keyword evidence="4 8" id="KW-0479">Metal-binding</keyword>
<sequence>MYRRYGPIVAEENPGRQTVVHLFSADDFRTLYQYEGKVPHRSGLRPLKAYHKAKPECFPNAGILNVQGEEWRHVRGAVQSSTIRPKTVRSYASILNKTSDDTLKLIAAHRDENGEVEDCNEIMQRWSLEYDLVNIMDSLMVRIPFSHYFEMPTVEKFKLIAKELSPRMLRVFHNALSSVCLRDESGDDFTILQRLQNDNKLVFNEMFTFVHDFLVASTHTTEMRTILSVAGRLEENFTNASQFVPERWMRPNEKDAEDEDRKAWTLHPFASIPFSMGPRMCIGRRISELELSILLAKVLRKYRVENHHGDIGFYTRFMSRPERAAKFRFVDLLRPC</sequence>
<evidence type="ECO:0000256" key="4">
    <source>
        <dbReference type="ARBA" id="ARBA00022723"/>
    </source>
</evidence>
<reference evidence="9 10" key="1">
    <citation type="journal article" date="2020" name="Cell">
        <title>Large-Scale Comparative Analyses of Tick Genomes Elucidate Their Genetic Diversity and Vector Capacities.</title>
        <authorList>
            <consortium name="Tick Genome and Microbiome Consortium (TIGMIC)"/>
            <person name="Jia N."/>
            <person name="Wang J."/>
            <person name="Shi W."/>
            <person name="Du L."/>
            <person name="Sun Y."/>
            <person name="Zhan W."/>
            <person name="Jiang J.F."/>
            <person name="Wang Q."/>
            <person name="Zhang B."/>
            <person name="Ji P."/>
            <person name="Bell-Sakyi L."/>
            <person name="Cui X.M."/>
            <person name="Yuan T.T."/>
            <person name="Jiang B.G."/>
            <person name="Yang W.F."/>
            <person name="Lam T.T."/>
            <person name="Chang Q.C."/>
            <person name="Ding S.J."/>
            <person name="Wang X.J."/>
            <person name="Zhu J.G."/>
            <person name="Ruan X.D."/>
            <person name="Zhao L."/>
            <person name="Wei J.T."/>
            <person name="Ye R.Z."/>
            <person name="Que T.C."/>
            <person name="Du C.H."/>
            <person name="Zhou Y.H."/>
            <person name="Cheng J.X."/>
            <person name="Dai P.F."/>
            <person name="Guo W.B."/>
            <person name="Han X.H."/>
            <person name="Huang E.J."/>
            <person name="Li L.F."/>
            <person name="Wei W."/>
            <person name="Gao Y.C."/>
            <person name="Liu J.Z."/>
            <person name="Shao H.Z."/>
            <person name="Wang X."/>
            <person name="Wang C.C."/>
            <person name="Yang T.C."/>
            <person name="Huo Q.B."/>
            <person name="Li W."/>
            <person name="Chen H.Y."/>
            <person name="Chen S.E."/>
            <person name="Zhou L.G."/>
            <person name="Ni X.B."/>
            <person name="Tian J.H."/>
            <person name="Sheng Y."/>
            <person name="Liu T."/>
            <person name="Pan Y.S."/>
            <person name="Xia L.Y."/>
            <person name="Li J."/>
            <person name="Zhao F."/>
            <person name="Cao W.C."/>
        </authorList>
    </citation>
    <scope>NUCLEOTIDE SEQUENCE [LARGE SCALE GENOMIC DNA]</scope>
    <source>
        <strain evidence="9">HaeL-2018</strain>
    </source>
</reference>
<dbReference type="PANTHER" id="PTHR24279">
    <property type="entry name" value="CYTOCHROME P450"/>
    <property type="match status" value="1"/>
</dbReference>
<gene>
    <name evidence="9" type="ORF">HPB48_009871</name>
</gene>
<keyword evidence="10" id="KW-1185">Reference proteome</keyword>
<dbReference type="PANTHER" id="PTHR24279:SF120">
    <property type="entry name" value="CYTOCHROME P450"/>
    <property type="match status" value="1"/>
</dbReference>
<keyword evidence="7 8" id="KW-0503">Monooxygenase</keyword>
<keyword evidence="5 8" id="KW-0560">Oxidoreductase</keyword>
<evidence type="ECO:0000256" key="7">
    <source>
        <dbReference type="ARBA" id="ARBA00023033"/>
    </source>
</evidence>
<dbReference type="GO" id="GO:0020037">
    <property type="term" value="F:heme binding"/>
    <property type="evidence" value="ECO:0007669"/>
    <property type="project" value="InterPro"/>
</dbReference>
<evidence type="ECO:0000256" key="3">
    <source>
        <dbReference type="ARBA" id="ARBA00022617"/>
    </source>
</evidence>
<evidence type="ECO:0000256" key="6">
    <source>
        <dbReference type="ARBA" id="ARBA00023004"/>
    </source>
</evidence>
<dbReference type="PROSITE" id="PS00086">
    <property type="entry name" value="CYTOCHROME_P450"/>
    <property type="match status" value="1"/>
</dbReference>
<dbReference type="AlphaFoldDB" id="A0A9J6GZX6"/>
<proteinExistence type="inferred from homology"/>
<dbReference type="GO" id="GO:0016705">
    <property type="term" value="F:oxidoreductase activity, acting on paired donors, with incorporation or reduction of molecular oxygen"/>
    <property type="evidence" value="ECO:0007669"/>
    <property type="project" value="InterPro"/>
</dbReference>
<comment type="similarity">
    <text evidence="2 8">Belongs to the cytochrome P450 family.</text>
</comment>
<dbReference type="GO" id="GO:0004497">
    <property type="term" value="F:monooxygenase activity"/>
    <property type="evidence" value="ECO:0007669"/>
    <property type="project" value="UniProtKB-KW"/>
</dbReference>
<dbReference type="InterPro" id="IPR036396">
    <property type="entry name" value="Cyt_P450_sf"/>
</dbReference>
<dbReference type="InterPro" id="IPR050479">
    <property type="entry name" value="CYP11_CYP27_families"/>
</dbReference>
<dbReference type="EMBL" id="JABSTR010000010">
    <property type="protein sequence ID" value="KAH9379975.1"/>
    <property type="molecule type" value="Genomic_DNA"/>
</dbReference>
<keyword evidence="3 8" id="KW-0349">Heme</keyword>
<dbReference type="InterPro" id="IPR017972">
    <property type="entry name" value="Cyt_P450_CS"/>
</dbReference>
<evidence type="ECO:0000313" key="10">
    <source>
        <dbReference type="Proteomes" id="UP000821853"/>
    </source>
</evidence>
<dbReference type="Pfam" id="PF00067">
    <property type="entry name" value="p450"/>
    <property type="match status" value="2"/>
</dbReference>